<dbReference type="SUPFAM" id="SSF47473">
    <property type="entry name" value="EF-hand"/>
    <property type="match status" value="1"/>
</dbReference>
<dbReference type="PROSITE" id="PS50181">
    <property type="entry name" value="FBOX"/>
    <property type="match status" value="1"/>
</dbReference>
<feature type="compositionally biased region" description="Basic and acidic residues" evidence="13">
    <location>
        <begin position="41"/>
        <end position="53"/>
    </location>
</feature>
<comment type="catalytic activity">
    <reaction evidence="1">
        <text>S-ubiquitinyl-[E2 ubiquitin-conjugating enzyme]-L-cysteine + [acceptor protein]-L-lysine = [E2 ubiquitin-conjugating enzyme]-L-cysteine + N(6)-ubiquitinyl-[acceptor protein]-L-lysine.</text>
        <dbReference type="EC" id="2.3.2.27"/>
    </reaction>
</comment>
<dbReference type="EC" id="2.3.2.27" evidence="3"/>
<evidence type="ECO:0000256" key="5">
    <source>
        <dbReference type="ARBA" id="ARBA00022723"/>
    </source>
</evidence>
<evidence type="ECO:0000256" key="4">
    <source>
        <dbReference type="ARBA" id="ARBA00022679"/>
    </source>
</evidence>
<keyword evidence="6" id="KW-0677">Repeat</keyword>
<evidence type="ECO:0000256" key="10">
    <source>
        <dbReference type="ARBA" id="ARBA00023043"/>
    </source>
</evidence>
<dbReference type="Pfam" id="PF24921">
    <property type="entry name" value="RING_XB3-XBAT31"/>
    <property type="match status" value="1"/>
</dbReference>
<feature type="domain" description="EF-hand" evidence="16">
    <location>
        <begin position="869"/>
        <end position="904"/>
    </location>
</feature>
<name>A0A8J5GBA4_ZINOF</name>
<reference evidence="17 18" key="1">
    <citation type="submission" date="2020-08" db="EMBL/GenBank/DDBJ databases">
        <title>Plant Genome Project.</title>
        <authorList>
            <person name="Zhang R.-G."/>
        </authorList>
    </citation>
    <scope>NUCLEOTIDE SEQUENCE [LARGE SCALE GENOMIC DNA]</scope>
    <source>
        <tissue evidence="17">Rhizome</tissue>
    </source>
</reference>
<dbReference type="Gene3D" id="1.10.238.10">
    <property type="entry name" value="EF-hand"/>
    <property type="match status" value="1"/>
</dbReference>
<gene>
    <name evidence="17" type="ORF">ZIOFF_037248</name>
</gene>
<feature type="domain" description="F-box" evidence="15">
    <location>
        <begin position="571"/>
        <end position="617"/>
    </location>
</feature>
<keyword evidence="10 11" id="KW-0040">ANK repeat</keyword>
<dbReference type="Gene3D" id="1.25.40.20">
    <property type="entry name" value="Ankyrin repeat-containing domain"/>
    <property type="match status" value="2"/>
</dbReference>
<dbReference type="SUPFAM" id="SSF57850">
    <property type="entry name" value="RING/U-box"/>
    <property type="match status" value="1"/>
</dbReference>
<dbReference type="SMART" id="SM00256">
    <property type="entry name" value="FBOX"/>
    <property type="match status" value="1"/>
</dbReference>
<keyword evidence="4" id="KW-0808">Transferase</keyword>
<keyword evidence="5" id="KW-0479">Metal-binding</keyword>
<dbReference type="CDD" id="cd22162">
    <property type="entry name" value="F-box_AtSKIP3-like"/>
    <property type="match status" value="1"/>
</dbReference>
<dbReference type="InterPro" id="IPR002110">
    <property type="entry name" value="Ankyrin_rpt"/>
</dbReference>
<dbReference type="PROSITE" id="PS50297">
    <property type="entry name" value="ANK_REP_REGION"/>
    <property type="match status" value="3"/>
</dbReference>
<evidence type="ECO:0000256" key="12">
    <source>
        <dbReference type="PROSITE-ProRule" id="PRU00175"/>
    </source>
</evidence>
<dbReference type="AlphaFoldDB" id="A0A8J5GBA4"/>
<dbReference type="Proteomes" id="UP000734854">
    <property type="component" value="Unassembled WGS sequence"/>
</dbReference>
<dbReference type="InterPro" id="IPR002048">
    <property type="entry name" value="EF_hand_dom"/>
</dbReference>
<evidence type="ECO:0000313" key="17">
    <source>
        <dbReference type="EMBL" id="KAG6504900.1"/>
    </source>
</evidence>
<evidence type="ECO:0000256" key="8">
    <source>
        <dbReference type="ARBA" id="ARBA00022786"/>
    </source>
</evidence>
<evidence type="ECO:0000256" key="9">
    <source>
        <dbReference type="ARBA" id="ARBA00022833"/>
    </source>
</evidence>
<dbReference type="SUPFAM" id="SSF81383">
    <property type="entry name" value="F-box domain"/>
    <property type="match status" value="1"/>
</dbReference>
<feature type="repeat" description="ANK" evidence="11">
    <location>
        <begin position="187"/>
        <end position="208"/>
    </location>
</feature>
<evidence type="ECO:0000256" key="2">
    <source>
        <dbReference type="ARBA" id="ARBA00004906"/>
    </source>
</evidence>
<dbReference type="InterPro" id="IPR036047">
    <property type="entry name" value="F-box-like_dom_sf"/>
</dbReference>
<dbReference type="InterPro" id="IPR056760">
    <property type="entry name" value="RING_XB3-like"/>
</dbReference>
<evidence type="ECO:0000256" key="11">
    <source>
        <dbReference type="PROSITE-ProRule" id="PRU00023"/>
    </source>
</evidence>
<dbReference type="Pfam" id="PF12937">
    <property type="entry name" value="F-box-like"/>
    <property type="match status" value="1"/>
</dbReference>
<dbReference type="GO" id="GO:0008270">
    <property type="term" value="F:zinc ion binding"/>
    <property type="evidence" value="ECO:0007669"/>
    <property type="project" value="UniProtKB-KW"/>
</dbReference>
<keyword evidence="18" id="KW-1185">Reference proteome</keyword>
<dbReference type="Pfam" id="PF14299">
    <property type="entry name" value="PP2"/>
    <property type="match status" value="1"/>
</dbReference>
<evidence type="ECO:0000256" key="1">
    <source>
        <dbReference type="ARBA" id="ARBA00000900"/>
    </source>
</evidence>
<keyword evidence="8" id="KW-0833">Ubl conjugation pathway</keyword>
<comment type="caution">
    <text evidence="17">The sequence shown here is derived from an EMBL/GenBank/DDBJ whole genome shotgun (WGS) entry which is preliminary data.</text>
</comment>
<accession>A0A8J5GBA4</accession>
<evidence type="ECO:0000256" key="7">
    <source>
        <dbReference type="ARBA" id="ARBA00022771"/>
    </source>
</evidence>
<dbReference type="EMBL" id="JACMSC010000010">
    <property type="protein sequence ID" value="KAG6504900.1"/>
    <property type="molecule type" value="Genomic_DNA"/>
</dbReference>
<dbReference type="SUPFAM" id="SSF48403">
    <property type="entry name" value="Ankyrin repeat"/>
    <property type="match status" value="1"/>
</dbReference>
<evidence type="ECO:0000259" key="14">
    <source>
        <dbReference type="PROSITE" id="PS50089"/>
    </source>
</evidence>
<dbReference type="CDD" id="cd00051">
    <property type="entry name" value="EFh"/>
    <property type="match status" value="1"/>
</dbReference>
<comment type="pathway">
    <text evidence="2">Protein modification; protein ubiquitination.</text>
</comment>
<evidence type="ECO:0000259" key="15">
    <source>
        <dbReference type="PROSITE" id="PS50181"/>
    </source>
</evidence>
<keyword evidence="9" id="KW-0862">Zinc</keyword>
<dbReference type="Gene3D" id="1.20.1280.50">
    <property type="match status" value="1"/>
</dbReference>
<feature type="domain" description="RING-type" evidence="14">
    <location>
        <begin position="345"/>
        <end position="400"/>
    </location>
</feature>
<feature type="region of interest" description="Disordered" evidence="13">
    <location>
        <begin position="41"/>
        <end position="64"/>
    </location>
</feature>
<evidence type="ECO:0000259" key="16">
    <source>
        <dbReference type="PROSITE" id="PS50222"/>
    </source>
</evidence>
<dbReference type="InterPro" id="IPR036770">
    <property type="entry name" value="Ankyrin_rpt-contain_sf"/>
</dbReference>
<dbReference type="GO" id="GO:0061630">
    <property type="term" value="F:ubiquitin protein ligase activity"/>
    <property type="evidence" value="ECO:0007669"/>
    <property type="project" value="UniProtKB-EC"/>
</dbReference>
<protein>
    <recommendedName>
        <fullName evidence="3">RING-type E3 ubiquitin transferase</fullName>
        <ecNumber evidence="3">2.3.2.27</ecNumber>
    </recommendedName>
</protein>
<dbReference type="PANTHER" id="PTHR31960">
    <property type="entry name" value="F-BOX PROTEIN PP2-A15"/>
    <property type="match status" value="1"/>
</dbReference>
<dbReference type="SMART" id="SM00054">
    <property type="entry name" value="EFh"/>
    <property type="match status" value="1"/>
</dbReference>
<dbReference type="GO" id="GO:0005509">
    <property type="term" value="F:calcium ion binding"/>
    <property type="evidence" value="ECO:0007669"/>
    <property type="project" value="InterPro"/>
</dbReference>
<dbReference type="InterPro" id="IPR001841">
    <property type="entry name" value="Znf_RING"/>
</dbReference>
<dbReference type="PROSITE" id="PS50089">
    <property type="entry name" value="ZF_RING_2"/>
    <property type="match status" value="1"/>
</dbReference>
<keyword evidence="7 12" id="KW-0863">Zinc-finger</keyword>
<dbReference type="InterPro" id="IPR001810">
    <property type="entry name" value="F-box_dom"/>
</dbReference>
<sequence length="1023" mass="112488">MSTSNPVAHSREIDRQFQYPPSVSLRPFAIFVSFPLPGNRSDPRLRLPREGKGDSTALSSGSHRPVPVAGGLDLADMGNSLGCSASGERLVSAARDGDLVEARMLLEFNPGLAKYSTFRGLNSPLHFAAAKGHSEIVTLLLENGADVNLRNYCGQTALMQACRHGHWEVVQTLLIFRSIVTRVDYLNGRSALHFAAVGGHVRCIRLLVADFIPSAPFDIIAADKDSTGSPERSSDQKYDRSALMKFINKPADGGITALHMASLNGYIDCVQLLLDLGANVSAVTFNYGSSSNLIGAGSTPLHYAACGGNLKCCQAMLKFSLLERAIDNRECGLQPSVISDNYDLCAVCLERTCSVAAEGSLHCGCGHELCVQCALYLCSTSSTLSAIAGPPGSIPCPLCRNGIVSFVKLPSTPAKGLKPNLALTLCSPCILTPRSVDIPNSSRVEARRNRTASSELVCPLICTPFSGFIPSNYDDEPCSTSEPQVEAQPQSARSTLATFSELEKIDEQRADSSCSAACWCLGDASEARESQFGVLFVASSAAVTVLVIWVRVMGAGVSSVVRLEGEAGGIPTGLGDLPENCVAAVLAYLEPLEICRVARLSRTFRGAASADLVWETKLPRNHRNLLALVSDEKNPNKKSRLCKKEIYARLCRPVPFDGGTKEFWLERISGGICMAISSRALLITGIDDRRYWNYLTTEESRFHSVAYLHQTWWFEVDGEIKFCFPAGSYSLFFRLHLGRATKRLGRRICITEHIHGWDIEPVRFQMATSDGQFARSKCYLDKIGSWILYHAGDFVVNNSDVPTNLKFSMKQIDCTHTKGGLYHSWLQNANKAPNVNLGETVRARLQQFSMMNKFKKKALRVIAEHLSVEEIADIKEMFENMDINKKGQINFDELKYGLCKLGHQVADSDVKALLEAMDLRCLACKEEQMISVGLKAPSITRSVSKSLESLSWRGYHKPEEEIVMREEFPARDKRECQRETMERRKPARSVALEKVTGKDLAPALLAVRDERECQRAAPTERRE</sequence>
<feature type="repeat" description="ANK" evidence="11">
    <location>
        <begin position="120"/>
        <end position="152"/>
    </location>
</feature>
<evidence type="ECO:0000313" key="18">
    <source>
        <dbReference type="Proteomes" id="UP000734854"/>
    </source>
</evidence>
<organism evidence="17 18">
    <name type="scientific">Zingiber officinale</name>
    <name type="common">Ginger</name>
    <name type="synonym">Amomum zingiber</name>
    <dbReference type="NCBI Taxonomy" id="94328"/>
    <lineage>
        <taxon>Eukaryota</taxon>
        <taxon>Viridiplantae</taxon>
        <taxon>Streptophyta</taxon>
        <taxon>Embryophyta</taxon>
        <taxon>Tracheophyta</taxon>
        <taxon>Spermatophyta</taxon>
        <taxon>Magnoliopsida</taxon>
        <taxon>Liliopsida</taxon>
        <taxon>Zingiberales</taxon>
        <taxon>Zingiberaceae</taxon>
        <taxon>Zingiber</taxon>
    </lineage>
</organism>
<dbReference type="PROSITE" id="PS00518">
    <property type="entry name" value="ZF_RING_1"/>
    <property type="match status" value="1"/>
</dbReference>
<dbReference type="PROSITE" id="PS50088">
    <property type="entry name" value="ANK_REPEAT"/>
    <property type="match status" value="3"/>
</dbReference>
<dbReference type="InterPro" id="IPR011992">
    <property type="entry name" value="EF-hand-dom_pair"/>
</dbReference>
<dbReference type="PROSITE" id="PS50222">
    <property type="entry name" value="EF_HAND_2"/>
    <property type="match status" value="1"/>
</dbReference>
<evidence type="ECO:0000256" key="13">
    <source>
        <dbReference type="SAM" id="MobiDB-lite"/>
    </source>
</evidence>
<evidence type="ECO:0000256" key="6">
    <source>
        <dbReference type="ARBA" id="ARBA00022737"/>
    </source>
</evidence>
<feature type="repeat" description="ANK" evidence="11">
    <location>
        <begin position="253"/>
        <end position="285"/>
    </location>
</feature>
<proteinExistence type="predicted"/>
<dbReference type="InterPro" id="IPR017907">
    <property type="entry name" value="Znf_RING_CS"/>
</dbReference>
<dbReference type="Pfam" id="PF12796">
    <property type="entry name" value="Ank_2"/>
    <property type="match status" value="2"/>
</dbReference>
<dbReference type="PANTHER" id="PTHR31960:SF30">
    <property type="entry name" value="OS04G0571300 PROTEIN"/>
    <property type="match status" value="1"/>
</dbReference>
<dbReference type="InterPro" id="IPR025886">
    <property type="entry name" value="PP2-like"/>
</dbReference>
<dbReference type="SMART" id="SM00248">
    <property type="entry name" value="ANK"/>
    <property type="match status" value="5"/>
</dbReference>
<evidence type="ECO:0000256" key="3">
    <source>
        <dbReference type="ARBA" id="ARBA00012483"/>
    </source>
</evidence>